<gene>
    <name evidence="2" type="ORF">FNW21_10810</name>
</gene>
<evidence type="ECO:0000259" key="1">
    <source>
        <dbReference type="Pfam" id="PF06056"/>
    </source>
</evidence>
<proteinExistence type="predicted"/>
<organism evidence="2 3">
    <name type="scientific">Flavobacterium restrictum</name>
    <dbReference type="NCBI Taxonomy" id="2594428"/>
    <lineage>
        <taxon>Bacteria</taxon>
        <taxon>Pseudomonadati</taxon>
        <taxon>Bacteroidota</taxon>
        <taxon>Flavobacteriia</taxon>
        <taxon>Flavobacteriales</taxon>
        <taxon>Flavobacteriaceae</taxon>
        <taxon>Flavobacterium</taxon>
    </lineage>
</organism>
<dbReference type="Pfam" id="PF06056">
    <property type="entry name" value="Terminase_5"/>
    <property type="match status" value="1"/>
</dbReference>
<dbReference type="SUPFAM" id="SSF46689">
    <property type="entry name" value="Homeodomain-like"/>
    <property type="match status" value="1"/>
</dbReference>
<reference evidence="2 3" key="1">
    <citation type="submission" date="2019-07" db="EMBL/GenBank/DDBJ databases">
        <title>Novel species of Flavobacterium.</title>
        <authorList>
            <person name="Liu Q."/>
            <person name="Xin Y.-H."/>
        </authorList>
    </citation>
    <scope>NUCLEOTIDE SEQUENCE [LARGE SCALE GENOMIC DNA]</scope>
    <source>
        <strain evidence="2 3">LB1R34</strain>
    </source>
</reference>
<dbReference type="EMBL" id="VJZT01000010">
    <property type="protein sequence ID" value="TRX39068.1"/>
    <property type="molecule type" value="Genomic_DNA"/>
</dbReference>
<dbReference type="InterPro" id="IPR010332">
    <property type="entry name" value="ATPase_terminase-su_N"/>
</dbReference>
<comment type="caution">
    <text evidence="2">The sequence shown here is derived from an EMBL/GenBank/DDBJ whole genome shotgun (WGS) entry which is preliminary data.</text>
</comment>
<evidence type="ECO:0000313" key="3">
    <source>
        <dbReference type="Proteomes" id="UP000316371"/>
    </source>
</evidence>
<dbReference type="Proteomes" id="UP000316371">
    <property type="component" value="Unassembled WGS sequence"/>
</dbReference>
<dbReference type="RefSeq" id="WP_144256755.1">
    <property type="nucleotide sequence ID" value="NZ_VJZT01000010.1"/>
</dbReference>
<keyword evidence="3" id="KW-1185">Reference proteome</keyword>
<dbReference type="InterPro" id="IPR009057">
    <property type="entry name" value="Homeodomain-like_sf"/>
</dbReference>
<protein>
    <submittedName>
        <fullName evidence="2">Helix-turn-helix domain-containing protein</fullName>
    </submittedName>
</protein>
<dbReference type="AlphaFoldDB" id="A0A553E1Y8"/>
<sequence length="73" mass="8506">MGLNKKHLHIKEVLKLYHQGVPKKSISLKIGITEKTVAKWITESIKVKDSHETRITALEKELKEIKIKLNKYE</sequence>
<accession>A0A553E1Y8</accession>
<feature type="domain" description="Terminase ATPase subunit N-terminal" evidence="1">
    <location>
        <begin position="15"/>
        <end position="42"/>
    </location>
</feature>
<evidence type="ECO:0000313" key="2">
    <source>
        <dbReference type="EMBL" id="TRX39068.1"/>
    </source>
</evidence>
<name>A0A553E1Y8_9FLAO</name>